<organism evidence="2 3">
    <name type="scientific">Clostridium cavendishii DSM 21758</name>
    <dbReference type="NCBI Taxonomy" id="1121302"/>
    <lineage>
        <taxon>Bacteria</taxon>
        <taxon>Bacillati</taxon>
        <taxon>Bacillota</taxon>
        <taxon>Clostridia</taxon>
        <taxon>Eubacteriales</taxon>
        <taxon>Clostridiaceae</taxon>
        <taxon>Clostridium</taxon>
    </lineage>
</organism>
<dbReference type="OrthoDB" id="9789229at2"/>
<name>A0A1M6FH34_9CLOT</name>
<reference evidence="2 3" key="1">
    <citation type="submission" date="2016-11" db="EMBL/GenBank/DDBJ databases">
        <authorList>
            <person name="Jaros S."/>
            <person name="Januszkiewicz K."/>
            <person name="Wedrychowicz H."/>
        </authorList>
    </citation>
    <scope>NUCLEOTIDE SEQUENCE [LARGE SCALE GENOMIC DNA]</scope>
    <source>
        <strain evidence="2 3">DSM 21758</strain>
    </source>
</reference>
<evidence type="ECO:0000313" key="3">
    <source>
        <dbReference type="Proteomes" id="UP000184310"/>
    </source>
</evidence>
<dbReference type="AlphaFoldDB" id="A0A1M6FH34"/>
<feature type="transmembrane region" description="Helical" evidence="1">
    <location>
        <begin position="151"/>
        <end position="170"/>
    </location>
</feature>
<feature type="transmembrane region" description="Helical" evidence="1">
    <location>
        <begin position="12"/>
        <end position="34"/>
    </location>
</feature>
<keyword evidence="3" id="KW-1185">Reference proteome</keyword>
<dbReference type="InterPro" id="IPR010540">
    <property type="entry name" value="CmpB_TMEM229"/>
</dbReference>
<keyword evidence="1" id="KW-1133">Transmembrane helix</keyword>
<dbReference type="EMBL" id="FQZB01000005">
    <property type="protein sequence ID" value="SHI96977.1"/>
    <property type="molecule type" value="Genomic_DNA"/>
</dbReference>
<feature type="transmembrane region" description="Helical" evidence="1">
    <location>
        <begin position="46"/>
        <end position="66"/>
    </location>
</feature>
<sequence length="292" mass="34228">MFRFTILGIPFYMIIFFFFIYSFLGWIAEICYAYHNRKVFVNRGFLFGPICPIYGGSLVCIIVLTNSVKDNIFLLFLFATIITSFLEYVTGFFLEKVFKSKWWDYTEDPFNLHGRICLHFSIMWGIATTILIKIIHPIINYAISLLSIETSNIILVIILSILMIDLIFTLKSLIKLKPIIIELSKITNELKNRYATLLAITKEKTIDKLDFPTVGVKDLVIKYNNYYNNLNFNHKRLLQAFPSLSTLILDKIVRQMKDKFIQIRDSMRLELLKNKDDVIDEISDIIKLDERK</sequence>
<dbReference type="RefSeq" id="WP_072985694.1">
    <property type="nucleotide sequence ID" value="NZ_FQZB01000005.1"/>
</dbReference>
<feature type="transmembrane region" description="Helical" evidence="1">
    <location>
        <begin position="116"/>
        <end position="139"/>
    </location>
</feature>
<evidence type="ECO:0000313" key="2">
    <source>
        <dbReference type="EMBL" id="SHI96977.1"/>
    </source>
</evidence>
<keyword evidence="1" id="KW-0812">Transmembrane</keyword>
<accession>A0A1M6FH34</accession>
<evidence type="ECO:0000256" key="1">
    <source>
        <dbReference type="SAM" id="Phobius"/>
    </source>
</evidence>
<keyword evidence="1" id="KW-0472">Membrane</keyword>
<dbReference type="Pfam" id="PF06541">
    <property type="entry name" value="ABC_trans_CmpB"/>
    <property type="match status" value="1"/>
</dbReference>
<dbReference type="Proteomes" id="UP000184310">
    <property type="component" value="Unassembled WGS sequence"/>
</dbReference>
<protein>
    <submittedName>
        <fullName evidence="2">Uncharacterized membrane protein</fullName>
    </submittedName>
</protein>
<feature type="transmembrane region" description="Helical" evidence="1">
    <location>
        <begin position="72"/>
        <end position="95"/>
    </location>
</feature>
<proteinExistence type="predicted"/>
<gene>
    <name evidence="2" type="ORF">SAMN02745163_01135</name>
</gene>
<dbReference type="STRING" id="1121302.SAMN02745163_01135"/>